<dbReference type="GO" id="GO:0005506">
    <property type="term" value="F:iron ion binding"/>
    <property type="evidence" value="ECO:0007669"/>
    <property type="project" value="EnsemblFungi"/>
</dbReference>
<dbReference type="GeneID" id="4619581"/>
<protein>
    <submittedName>
        <fullName evidence="2">ACR053Wp</fullName>
    </submittedName>
</protein>
<sequence>MTQETLRIAVQGCAHGQLDRIYDAVANMPEQPDLLLVLGDFQSLRTTADYPSISVPRKYASLGDFPSYFSGERTAPVLTVFIGGNHENFAQLLDLPHGGWVARNIYYMGYSNVFWFRGVRIGGLSGIYKHWDLVAARPPTAAAAAASWGSVVRSLYHVRMADALPLLLLDPARRLDVMMSHDWPRGIEQYGNCAQLLRWKPHFRSDVSAGRLGSPLSWEMLRRLRPRRWLSAHLHVKFEAAVDHDKLDQKDSDEIALDLDDAPAPPPVKTEFLALDKCKAGRNTHLAMLCVTADPGHPSAADPEHLFWDPEFISNVRFVQCDPQGLAATRRHFSPTDVQHLFAERAPLRQEPDTDWSGYRIPPFEPEMLTETKIQTEHFRAAFLGPPSVT</sequence>
<accession>Q75C63</accession>
<dbReference type="SUPFAM" id="SSF56300">
    <property type="entry name" value="Metallo-dependent phosphatases"/>
    <property type="match status" value="1"/>
</dbReference>
<evidence type="ECO:0000313" key="3">
    <source>
        <dbReference type="Proteomes" id="UP000000591"/>
    </source>
</evidence>
<dbReference type="GO" id="GO:0016074">
    <property type="term" value="P:sno(s)RNA metabolic process"/>
    <property type="evidence" value="ECO:0007669"/>
    <property type="project" value="EnsemblFungi"/>
</dbReference>
<evidence type="ECO:0000259" key="1">
    <source>
        <dbReference type="Pfam" id="PF00149"/>
    </source>
</evidence>
<dbReference type="InParanoid" id="Q75C63"/>
<dbReference type="GO" id="GO:0008419">
    <property type="term" value="F:RNA lariat debranching enzyme activity"/>
    <property type="evidence" value="ECO:0000318"/>
    <property type="project" value="GO_Central"/>
</dbReference>
<dbReference type="PANTHER" id="PTHR12849">
    <property type="entry name" value="RNA LARIAT DEBRANCHING ENZYME"/>
    <property type="match status" value="1"/>
</dbReference>
<dbReference type="OrthoDB" id="407609at2759"/>
<dbReference type="GO" id="GO:0007124">
    <property type="term" value="P:pseudohyphal growth"/>
    <property type="evidence" value="ECO:0007669"/>
    <property type="project" value="EnsemblFungi"/>
</dbReference>
<feature type="domain" description="Calcineurin-like phosphoesterase" evidence="1">
    <location>
        <begin position="6"/>
        <end position="236"/>
    </location>
</feature>
<reference evidence="3" key="2">
    <citation type="journal article" date="2013" name="G3 (Bethesda)">
        <title>Genomes of Ashbya fungi isolated from insects reveal four mating-type loci, numerous translocations, lack of transposons, and distinct gene duplications.</title>
        <authorList>
            <person name="Dietrich F.S."/>
            <person name="Voegeli S."/>
            <person name="Kuo S."/>
            <person name="Philippsen P."/>
        </authorList>
    </citation>
    <scope>GENOME REANNOTATION</scope>
    <source>
        <strain evidence="3">ATCC 10895 / CBS 109.51 / FGSC 9923 / NRRL Y-1056</strain>
    </source>
</reference>
<dbReference type="GO" id="GO:0008270">
    <property type="term" value="F:zinc ion binding"/>
    <property type="evidence" value="ECO:0007669"/>
    <property type="project" value="EnsemblFungi"/>
</dbReference>
<dbReference type="PANTHER" id="PTHR12849:SF0">
    <property type="entry name" value="LARIAT DEBRANCHING ENZYME"/>
    <property type="match status" value="1"/>
</dbReference>
<dbReference type="GO" id="GO:0006401">
    <property type="term" value="P:RNA catabolic process"/>
    <property type="evidence" value="ECO:0007669"/>
    <property type="project" value="EnsemblFungi"/>
</dbReference>
<organism evidence="2 3">
    <name type="scientific">Eremothecium gossypii (strain ATCC 10895 / CBS 109.51 / FGSC 9923 / NRRL Y-1056)</name>
    <name type="common">Yeast</name>
    <name type="synonym">Ashbya gossypii</name>
    <dbReference type="NCBI Taxonomy" id="284811"/>
    <lineage>
        <taxon>Eukaryota</taxon>
        <taxon>Fungi</taxon>
        <taxon>Dikarya</taxon>
        <taxon>Ascomycota</taxon>
        <taxon>Saccharomycotina</taxon>
        <taxon>Saccharomycetes</taxon>
        <taxon>Saccharomycetales</taxon>
        <taxon>Saccharomycetaceae</taxon>
        <taxon>Eremothecium</taxon>
    </lineage>
</organism>
<dbReference type="AlphaFoldDB" id="Q75C63"/>
<dbReference type="eggNOG" id="KOG2863">
    <property type="taxonomic scope" value="Eukaryota"/>
</dbReference>
<dbReference type="STRING" id="284811.Q75C63"/>
<gene>
    <name evidence="2" type="ORF">AGOS_ACR053W</name>
</gene>
<dbReference type="HOGENOM" id="CLU_005893_1_0_1"/>
<keyword evidence="3" id="KW-1185">Reference proteome</keyword>
<dbReference type="InterPro" id="IPR029052">
    <property type="entry name" value="Metallo-depent_PP-like"/>
</dbReference>
<proteinExistence type="predicted"/>
<dbReference type="Proteomes" id="UP000000591">
    <property type="component" value="Chromosome III"/>
</dbReference>
<evidence type="ECO:0000313" key="2">
    <source>
        <dbReference type="EMBL" id="AAS51280.1"/>
    </source>
</evidence>
<dbReference type="KEGG" id="ago:AGOS_ACR053W"/>
<reference evidence="2 3" key="1">
    <citation type="journal article" date="2004" name="Science">
        <title>The Ashbya gossypii genome as a tool for mapping the ancient Saccharomyces cerevisiae genome.</title>
        <authorList>
            <person name="Dietrich F.S."/>
            <person name="Voegeli S."/>
            <person name="Brachat S."/>
            <person name="Lerch A."/>
            <person name="Gates K."/>
            <person name="Steiner S."/>
            <person name="Mohr C."/>
            <person name="Pohlmann R."/>
            <person name="Luedi P."/>
            <person name="Choi S."/>
            <person name="Wing R.A."/>
            <person name="Flavier A."/>
            <person name="Gaffney T.D."/>
            <person name="Philippsen P."/>
        </authorList>
    </citation>
    <scope>NUCLEOTIDE SEQUENCE [LARGE SCALE GENOMIC DNA]</scope>
    <source>
        <strain evidence="3">ATCC 10895 / CBS 109.51 / FGSC 9923 / NRRL Y-1056</strain>
    </source>
</reference>
<dbReference type="GO" id="GO:0005634">
    <property type="term" value="C:nucleus"/>
    <property type="evidence" value="ECO:0000318"/>
    <property type="project" value="GO_Central"/>
</dbReference>
<dbReference type="GO" id="GO:0032197">
    <property type="term" value="P:retrotransposition"/>
    <property type="evidence" value="ECO:0007669"/>
    <property type="project" value="EnsemblFungi"/>
</dbReference>
<dbReference type="EMBL" id="AE016816">
    <property type="protein sequence ID" value="AAS51280.1"/>
    <property type="molecule type" value="Genomic_DNA"/>
</dbReference>
<dbReference type="FunCoup" id="Q75C63">
    <property type="interactions" value="702"/>
</dbReference>
<dbReference type="InterPro" id="IPR004843">
    <property type="entry name" value="Calcineurin-like_PHP"/>
</dbReference>
<dbReference type="GO" id="GO:0030145">
    <property type="term" value="F:manganese ion binding"/>
    <property type="evidence" value="ECO:0007669"/>
    <property type="project" value="EnsemblFungi"/>
</dbReference>
<dbReference type="Pfam" id="PF00149">
    <property type="entry name" value="Metallophos"/>
    <property type="match status" value="1"/>
</dbReference>
<dbReference type="OMA" id="CHGEIET"/>
<dbReference type="RefSeq" id="NP_983456.1">
    <property type="nucleotide sequence ID" value="NM_208809.1"/>
</dbReference>
<dbReference type="GO" id="GO:0000398">
    <property type="term" value="P:mRNA splicing, via spliceosome"/>
    <property type="evidence" value="ECO:0000318"/>
    <property type="project" value="GO_Central"/>
</dbReference>
<name>Q75C63_EREGS</name>